<dbReference type="Pfam" id="PF13896">
    <property type="entry name" value="Glyco_transf_49"/>
    <property type="match status" value="1"/>
</dbReference>
<name>A0A8R1HVN5_CAEJA</name>
<organism evidence="1 2">
    <name type="scientific">Caenorhabditis japonica</name>
    <dbReference type="NCBI Taxonomy" id="281687"/>
    <lineage>
        <taxon>Eukaryota</taxon>
        <taxon>Metazoa</taxon>
        <taxon>Ecdysozoa</taxon>
        <taxon>Nematoda</taxon>
        <taxon>Chromadorea</taxon>
        <taxon>Rhabditida</taxon>
        <taxon>Rhabditina</taxon>
        <taxon>Rhabditomorpha</taxon>
        <taxon>Rhabditoidea</taxon>
        <taxon>Rhabditidae</taxon>
        <taxon>Peloderinae</taxon>
        <taxon>Caenorhabditis</taxon>
    </lineage>
</organism>
<dbReference type="PANTHER" id="PTHR47411">
    <property type="entry name" value="B3GNT1, BETA-1,3-N-ACETYLGUCOSAMINYLTRANSFERASE 1, HOMOLOG"/>
    <property type="match status" value="1"/>
</dbReference>
<protein>
    <submittedName>
        <fullName evidence="1">Uncharacterized protein</fullName>
    </submittedName>
</protein>
<dbReference type="Proteomes" id="UP000005237">
    <property type="component" value="Unassembled WGS sequence"/>
</dbReference>
<accession>A0A8R1HVN5</accession>
<dbReference type="EnsemblMetazoa" id="CJA09898.1">
    <property type="protein sequence ID" value="CJA09898.1"/>
    <property type="gene ID" value="WBGene00129102"/>
</dbReference>
<evidence type="ECO:0000313" key="1">
    <source>
        <dbReference type="EnsemblMetazoa" id="CJA09898.1"/>
    </source>
</evidence>
<reference evidence="1" key="2">
    <citation type="submission" date="2022-06" db="UniProtKB">
        <authorList>
            <consortium name="EnsemblMetazoa"/>
        </authorList>
    </citation>
    <scope>IDENTIFICATION</scope>
    <source>
        <strain evidence="1">DF5081</strain>
    </source>
</reference>
<dbReference type="PANTHER" id="PTHR47411:SF3">
    <property type="entry name" value="I-BETA-1,3-N-ACETYLGLUCOSAMINYLTRANSFERASE"/>
    <property type="match status" value="1"/>
</dbReference>
<dbReference type="AlphaFoldDB" id="A0A8R1HVN5"/>
<sequence>MIPFSNRSCKNFLANRKKIRESITSSFQLYPINVMRNIARRGAKSDIHFIADGDMVMSEGFAIKAKNIANQMIDGKSKDVLVVRRFETKGPNIPKDHVELAWSVQNKT</sequence>
<proteinExistence type="predicted"/>
<evidence type="ECO:0000313" key="2">
    <source>
        <dbReference type="Proteomes" id="UP000005237"/>
    </source>
</evidence>
<keyword evidence="2" id="KW-1185">Reference proteome</keyword>
<reference evidence="2" key="1">
    <citation type="submission" date="2010-08" db="EMBL/GenBank/DDBJ databases">
        <authorList>
            <consortium name="Caenorhabditis japonica Sequencing Consortium"/>
            <person name="Wilson R.K."/>
        </authorList>
    </citation>
    <scope>NUCLEOTIDE SEQUENCE [LARGE SCALE GENOMIC DNA]</scope>
    <source>
        <strain evidence="2">DF5081</strain>
    </source>
</reference>